<dbReference type="EMBL" id="BAABJR010000005">
    <property type="protein sequence ID" value="GAA5207852.1"/>
    <property type="molecule type" value="Genomic_DNA"/>
</dbReference>
<keyword evidence="2" id="KW-0472">Membrane</keyword>
<feature type="compositionally biased region" description="Polar residues" evidence="1">
    <location>
        <begin position="16"/>
        <end position="25"/>
    </location>
</feature>
<gene>
    <name evidence="3" type="ORF">GCM10023323_25040</name>
</gene>
<proteinExistence type="predicted"/>
<organism evidence="3 4">
    <name type="scientific">Streptomyces thinghirensis</name>
    <dbReference type="NCBI Taxonomy" id="551547"/>
    <lineage>
        <taxon>Bacteria</taxon>
        <taxon>Bacillati</taxon>
        <taxon>Actinomycetota</taxon>
        <taxon>Actinomycetes</taxon>
        <taxon>Kitasatosporales</taxon>
        <taxon>Streptomycetaceae</taxon>
        <taxon>Streptomyces</taxon>
    </lineage>
</organism>
<evidence type="ECO:0000256" key="1">
    <source>
        <dbReference type="SAM" id="MobiDB-lite"/>
    </source>
</evidence>
<evidence type="ECO:0000313" key="3">
    <source>
        <dbReference type="EMBL" id="GAA5207852.1"/>
    </source>
</evidence>
<protein>
    <submittedName>
        <fullName evidence="3">Uncharacterized protein</fullName>
    </submittedName>
</protein>
<dbReference type="Proteomes" id="UP001499878">
    <property type="component" value="Unassembled WGS sequence"/>
</dbReference>
<dbReference type="RefSeq" id="WP_345629589.1">
    <property type="nucleotide sequence ID" value="NZ_BAABJR010000005.1"/>
</dbReference>
<feature type="compositionally biased region" description="Basic and acidic residues" evidence="1">
    <location>
        <begin position="1"/>
        <end position="15"/>
    </location>
</feature>
<feature type="transmembrane region" description="Helical" evidence="2">
    <location>
        <begin position="385"/>
        <end position="403"/>
    </location>
</feature>
<feature type="transmembrane region" description="Helical" evidence="2">
    <location>
        <begin position="409"/>
        <end position="428"/>
    </location>
</feature>
<keyword evidence="2" id="KW-0812">Transmembrane</keyword>
<sequence>MDKTTAGDRRGEPSDSRNGTGNLSRFTDLAGTRLYRDNAFAVTGLPAQAQGRAVRQHRQRLEARLAVEATRPADPDSPVAGAFRKEEVRAAFEEFQDPRRRLVDELLWRWGEPGPECGCPASVHEEHDDAVRFHAMALEAETGRVHAATDGRDMLWQGAAGGWGALLERTEFRRHITHRLTELDDPRLSEHTADDFLAALPRLLVSPFRELAADPDFRPRLARVCAGWAEHRAFSGLFDELFDETVEETVQDIIDALRVANEKKEARLFGDADLIVRQRVLPAFQRFGEFRTFVSDWRYDDVAHIVAVGVGNLAVAMLGYHQSVRPSPKQRSTVVELAERAYEIAPERHVREFKENWDVIYDWSLGGVLTGAAPGQPSTVSGGEWWGCLLAALMIGAVTALWVTKGWEAGVGAFLVVGLLYGAAEKLTEWYARFRIHRAGRRYR</sequence>
<name>A0ABP9T356_9ACTN</name>
<reference evidence="4" key="1">
    <citation type="journal article" date="2019" name="Int. J. Syst. Evol. Microbiol.">
        <title>The Global Catalogue of Microorganisms (GCM) 10K type strain sequencing project: providing services to taxonomists for standard genome sequencing and annotation.</title>
        <authorList>
            <consortium name="The Broad Institute Genomics Platform"/>
            <consortium name="The Broad Institute Genome Sequencing Center for Infectious Disease"/>
            <person name="Wu L."/>
            <person name="Ma J."/>
        </authorList>
    </citation>
    <scope>NUCLEOTIDE SEQUENCE [LARGE SCALE GENOMIC DNA]</scope>
    <source>
        <strain evidence="4">JCM 18306</strain>
    </source>
</reference>
<accession>A0ABP9T356</accession>
<evidence type="ECO:0000256" key="2">
    <source>
        <dbReference type="SAM" id="Phobius"/>
    </source>
</evidence>
<evidence type="ECO:0000313" key="4">
    <source>
        <dbReference type="Proteomes" id="UP001499878"/>
    </source>
</evidence>
<keyword evidence="4" id="KW-1185">Reference proteome</keyword>
<comment type="caution">
    <text evidence="3">The sequence shown here is derived from an EMBL/GenBank/DDBJ whole genome shotgun (WGS) entry which is preliminary data.</text>
</comment>
<feature type="region of interest" description="Disordered" evidence="1">
    <location>
        <begin position="1"/>
        <end position="25"/>
    </location>
</feature>
<keyword evidence="2" id="KW-1133">Transmembrane helix</keyword>